<name>A0ACB8ZY16_ARCLA</name>
<dbReference type="EMBL" id="CM042055">
    <property type="protein sequence ID" value="KAI3702869.1"/>
    <property type="molecule type" value="Genomic_DNA"/>
</dbReference>
<evidence type="ECO:0000313" key="1">
    <source>
        <dbReference type="EMBL" id="KAI3702869.1"/>
    </source>
</evidence>
<comment type="caution">
    <text evidence="1">The sequence shown here is derived from an EMBL/GenBank/DDBJ whole genome shotgun (WGS) entry which is preliminary data.</text>
</comment>
<evidence type="ECO:0000313" key="2">
    <source>
        <dbReference type="Proteomes" id="UP001055879"/>
    </source>
</evidence>
<reference evidence="1 2" key="2">
    <citation type="journal article" date="2022" name="Mol. Ecol. Resour.">
        <title>The genomes of chicory, endive, great burdock and yacon provide insights into Asteraceae paleo-polyploidization history and plant inulin production.</title>
        <authorList>
            <person name="Fan W."/>
            <person name="Wang S."/>
            <person name="Wang H."/>
            <person name="Wang A."/>
            <person name="Jiang F."/>
            <person name="Liu H."/>
            <person name="Zhao H."/>
            <person name="Xu D."/>
            <person name="Zhang Y."/>
        </authorList>
    </citation>
    <scope>NUCLEOTIDE SEQUENCE [LARGE SCALE GENOMIC DNA]</scope>
    <source>
        <strain evidence="2">cv. Niubang</strain>
    </source>
</reference>
<gene>
    <name evidence="1" type="ORF">L6452_28622</name>
</gene>
<accession>A0ACB8ZY16</accession>
<sequence length="67" mass="8133">MMRKCHCHFKTGLYPEYMLLAPYTVLLRHAYNLRGCLLMSNKIKREEPLDSMWKECDCFLQKYKTQL</sequence>
<protein>
    <submittedName>
        <fullName evidence="1">Uncharacterized protein</fullName>
    </submittedName>
</protein>
<keyword evidence="2" id="KW-1185">Reference proteome</keyword>
<organism evidence="1 2">
    <name type="scientific">Arctium lappa</name>
    <name type="common">Greater burdock</name>
    <name type="synonym">Lappa major</name>
    <dbReference type="NCBI Taxonomy" id="4217"/>
    <lineage>
        <taxon>Eukaryota</taxon>
        <taxon>Viridiplantae</taxon>
        <taxon>Streptophyta</taxon>
        <taxon>Embryophyta</taxon>
        <taxon>Tracheophyta</taxon>
        <taxon>Spermatophyta</taxon>
        <taxon>Magnoliopsida</taxon>
        <taxon>eudicotyledons</taxon>
        <taxon>Gunneridae</taxon>
        <taxon>Pentapetalae</taxon>
        <taxon>asterids</taxon>
        <taxon>campanulids</taxon>
        <taxon>Asterales</taxon>
        <taxon>Asteraceae</taxon>
        <taxon>Carduoideae</taxon>
        <taxon>Cardueae</taxon>
        <taxon>Arctiinae</taxon>
        <taxon>Arctium</taxon>
    </lineage>
</organism>
<dbReference type="Proteomes" id="UP001055879">
    <property type="component" value="Linkage Group LG09"/>
</dbReference>
<proteinExistence type="predicted"/>
<reference evidence="2" key="1">
    <citation type="journal article" date="2022" name="Mol. Ecol. Resour.">
        <title>The genomes of chicory, endive, great burdock and yacon provide insights into Asteraceae palaeo-polyploidization history and plant inulin production.</title>
        <authorList>
            <person name="Fan W."/>
            <person name="Wang S."/>
            <person name="Wang H."/>
            <person name="Wang A."/>
            <person name="Jiang F."/>
            <person name="Liu H."/>
            <person name="Zhao H."/>
            <person name="Xu D."/>
            <person name="Zhang Y."/>
        </authorList>
    </citation>
    <scope>NUCLEOTIDE SEQUENCE [LARGE SCALE GENOMIC DNA]</scope>
    <source>
        <strain evidence="2">cv. Niubang</strain>
    </source>
</reference>